<organism evidence="2 3">
    <name type="scientific">Desulfomicrobium baculatum (strain DSM 4028 / VKM B-1378 / X)</name>
    <name type="common">Desulfovibrio baculatus</name>
    <dbReference type="NCBI Taxonomy" id="525897"/>
    <lineage>
        <taxon>Bacteria</taxon>
        <taxon>Pseudomonadati</taxon>
        <taxon>Thermodesulfobacteriota</taxon>
        <taxon>Desulfovibrionia</taxon>
        <taxon>Desulfovibrionales</taxon>
        <taxon>Desulfomicrobiaceae</taxon>
        <taxon>Desulfomicrobium</taxon>
    </lineage>
</organism>
<dbReference type="InterPro" id="IPR007345">
    <property type="entry name" value="Polysacch_pyruvyl_Trfase"/>
</dbReference>
<accession>C7LS78</accession>
<dbReference type="AlphaFoldDB" id="C7LS78"/>
<dbReference type="RefSeq" id="WP_015774715.1">
    <property type="nucleotide sequence ID" value="NC_013173.1"/>
</dbReference>
<dbReference type="eggNOG" id="COG2327">
    <property type="taxonomic scope" value="Bacteria"/>
</dbReference>
<name>C7LS78_DESBD</name>
<proteinExistence type="predicted"/>
<sequence>MIKIGILTIVKVNNYGAELQAFALQYKLNNLGYNAELIDYLFYKNKYYKFSNKSLPIFKISLKNKLKEKLLPLLEIVRSYKYRKNKKIREQKFDKFHIKFSKFSSLTYFSYDDLYSENFDYDCFVVGSDQVWNPYNYVSIEPYFLTFAPLDKPKISYASSFGVSSIPTNYHSEYRKLLNVLDAISVREARGVELIKEMSGRNSVHVVDPTLLLGVEDWRTVAELPSYEHPYLLLYVLTESSYITKLAKLIAKNLNFSIIRICKNASSEDTDSSIVNIIDAGPSEFVGYFMKASFVLTNSFHGTTFSTLFEKPFFTILPKNKPNNSRQQGFLFSIGLEDRLIEEGSSFPHPECYALDFTEPSVRLQELRVISEEYLFHVLGSPE</sequence>
<dbReference type="STRING" id="525897.Dbac_2549"/>
<keyword evidence="3" id="KW-1185">Reference proteome</keyword>
<evidence type="ECO:0000313" key="3">
    <source>
        <dbReference type="Proteomes" id="UP000002216"/>
    </source>
</evidence>
<protein>
    <recommendedName>
        <fullName evidence="1">Polysaccharide pyruvyl transferase domain-containing protein</fullName>
    </recommendedName>
</protein>
<gene>
    <name evidence="2" type="ordered locus">Dbac_2549</name>
</gene>
<evidence type="ECO:0000259" key="1">
    <source>
        <dbReference type="Pfam" id="PF04230"/>
    </source>
</evidence>
<feature type="domain" description="Polysaccharide pyruvyl transferase" evidence="1">
    <location>
        <begin position="14"/>
        <end position="317"/>
    </location>
</feature>
<dbReference type="Pfam" id="PF04230">
    <property type="entry name" value="PS_pyruv_trans"/>
    <property type="match status" value="1"/>
</dbReference>
<dbReference type="Proteomes" id="UP000002216">
    <property type="component" value="Chromosome"/>
</dbReference>
<reference evidence="2 3" key="1">
    <citation type="journal article" date="2009" name="Stand. Genomic Sci.">
        <title>Complete genome sequence of Desulfomicrobium baculatum type strain (X).</title>
        <authorList>
            <person name="Copeland A."/>
            <person name="Spring S."/>
            <person name="Goker M."/>
            <person name="Schneider S."/>
            <person name="Lapidus A."/>
            <person name="Del Rio T.G."/>
            <person name="Tice H."/>
            <person name="Cheng J.F."/>
            <person name="Chen F."/>
            <person name="Nolan M."/>
            <person name="Bruce D."/>
            <person name="Goodwin L."/>
            <person name="Pitluck S."/>
            <person name="Ivanova N."/>
            <person name="Mavrommatis K."/>
            <person name="Ovchinnikova G."/>
            <person name="Pati A."/>
            <person name="Chen A."/>
            <person name="Palaniappan K."/>
            <person name="Land M."/>
            <person name="Hauser L."/>
            <person name="Chang Y.J."/>
            <person name="Jeffries C.C."/>
            <person name="Meincke L."/>
            <person name="Sims D."/>
            <person name="Brettin T."/>
            <person name="Detter J.C."/>
            <person name="Han C."/>
            <person name="Chain P."/>
            <person name="Bristow J."/>
            <person name="Eisen J.A."/>
            <person name="Markowitz V."/>
            <person name="Hugenholtz P."/>
            <person name="Kyrpides N.C."/>
            <person name="Klenk H.P."/>
            <person name="Lucas S."/>
        </authorList>
    </citation>
    <scope>NUCLEOTIDE SEQUENCE [LARGE SCALE GENOMIC DNA]</scope>
    <source>
        <strain evidence="3">DSM 4028 / VKM B-1378 / X</strain>
    </source>
</reference>
<dbReference type="HOGENOM" id="CLU_025617_1_0_7"/>
<evidence type="ECO:0000313" key="2">
    <source>
        <dbReference type="EMBL" id="ACU90626.1"/>
    </source>
</evidence>
<dbReference type="EMBL" id="CP001629">
    <property type="protein sequence ID" value="ACU90626.1"/>
    <property type="molecule type" value="Genomic_DNA"/>
</dbReference>
<dbReference type="KEGG" id="dba:Dbac_2549"/>